<evidence type="ECO:0000259" key="6">
    <source>
        <dbReference type="Pfam" id="PF02782"/>
    </source>
</evidence>
<reference evidence="7 8" key="1">
    <citation type="submission" date="2019-07" db="EMBL/GenBank/DDBJ databases">
        <title>Whole genome shotgun sequence of Microvirga aerophila NBRC 106136.</title>
        <authorList>
            <person name="Hosoyama A."/>
            <person name="Uohara A."/>
            <person name="Ohji S."/>
            <person name="Ichikawa N."/>
        </authorList>
    </citation>
    <scope>NUCLEOTIDE SEQUENCE [LARGE SCALE GENOMIC DNA]</scope>
    <source>
        <strain evidence="7 8">NBRC 106136</strain>
    </source>
</reference>
<keyword evidence="8" id="KW-1185">Reference proteome</keyword>
<dbReference type="InterPro" id="IPR018483">
    <property type="entry name" value="Carb_kinase_FGGY_CS"/>
</dbReference>
<dbReference type="InterPro" id="IPR018485">
    <property type="entry name" value="FGGY_C"/>
</dbReference>
<organism evidence="7 8">
    <name type="scientific">Microvirga aerophila</name>
    <dbReference type="NCBI Taxonomy" id="670291"/>
    <lineage>
        <taxon>Bacteria</taxon>
        <taxon>Pseudomonadati</taxon>
        <taxon>Pseudomonadota</taxon>
        <taxon>Alphaproteobacteria</taxon>
        <taxon>Hyphomicrobiales</taxon>
        <taxon>Methylobacteriaceae</taxon>
        <taxon>Microvirga</taxon>
    </lineage>
</organism>
<comment type="similarity">
    <text evidence="1 4">Belongs to the FGGY kinase family.</text>
</comment>
<dbReference type="CDD" id="cd00366">
    <property type="entry name" value="ASKHA_NBD_FGGY"/>
    <property type="match status" value="1"/>
</dbReference>
<dbReference type="PIRSF" id="PIRSF000538">
    <property type="entry name" value="GlpK"/>
    <property type="match status" value="1"/>
</dbReference>
<dbReference type="RefSeq" id="WP_114184288.1">
    <property type="nucleotide sequence ID" value="NZ_BJYU01000001.1"/>
</dbReference>
<feature type="domain" description="Carbohydrate kinase FGGY N-terminal" evidence="5">
    <location>
        <begin position="5"/>
        <end position="245"/>
    </location>
</feature>
<dbReference type="Gene3D" id="3.30.420.40">
    <property type="match status" value="2"/>
</dbReference>
<dbReference type="SUPFAM" id="SSF53067">
    <property type="entry name" value="Actin-like ATPase domain"/>
    <property type="match status" value="2"/>
</dbReference>
<dbReference type="EMBL" id="BJYU01000001">
    <property type="protein sequence ID" value="GEO12381.1"/>
    <property type="molecule type" value="Genomic_DNA"/>
</dbReference>
<evidence type="ECO:0000313" key="8">
    <source>
        <dbReference type="Proteomes" id="UP000321085"/>
    </source>
</evidence>
<dbReference type="PROSITE" id="PS00445">
    <property type="entry name" value="FGGY_KINASES_2"/>
    <property type="match status" value="1"/>
</dbReference>
<dbReference type="OrthoDB" id="9805576at2"/>
<protein>
    <submittedName>
        <fullName evidence="7">Carbohydrate kinase</fullName>
    </submittedName>
</protein>
<dbReference type="InterPro" id="IPR018484">
    <property type="entry name" value="FGGY_N"/>
</dbReference>
<sequence>MTEAFLGVDAGTSGIKVCAFTREGQLIAKAHRAVPVITPYSLWAEIDLERYWAATAEAIREVAARVPSIMSIGLATTCPTTILLDGDGRAVRPGILYLDGRAQARLDAVVGSDAPAYARETGNRTSTSTCWAANLAWVREHEPAAWARVRRVTMLNGFLARQLSGQDAIEPTQASYSGLMRIGTAEPSWSADLLAVWGLDAAMLPDIRSCTDAIGQVTDAASALTGIRAGTPVALGAADTAAASFAVGLVDGGKVFESVGTSGVITFCLDRPDFEASFLHRQHIIPGRWLAHGAMSTLGGAFGWLNNKVWPELQTLAELERLAQESIPGANGLLFLPYLAGERSPIWDAEASGSWLGLLLRHTRQDMVRAVFEGTTFGLRQILERGSAKWGIRPERMLGVGGGARNRFWGQMKADVLKLDYIMSDMPDAAALGAGLLGAIAAGMFTSAQDADLPLIRENAVPIKPGPQRTLDTYDHMFKIFDSAYPQLRDLMHALADRSSDRYADVETRPRLGTRASG</sequence>
<dbReference type="InterPro" id="IPR000577">
    <property type="entry name" value="Carb_kinase_FGGY"/>
</dbReference>
<evidence type="ECO:0000256" key="1">
    <source>
        <dbReference type="ARBA" id="ARBA00009156"/>
    </source>
</evidence>
<dbReference type="InterPro" id="IPR050406">
    <property type="entry name" value="FGGY_Carb_Kinase"/>
</dbReference>
<feature type="domain" description="Carbohydrate kinase FGGY C-terminal" evidence="6">
    <location>
        <begin position="258"/>
        <end position="442"/>
    </location>
</feature>
<dbReference type="InterPro" id="IPR043129">
    <property type="entry name" value="ATPase_NBD"/>
</dbReference>
<evidence type="ECO:0000256" key="2">
    <source>
        <dbReference type="ARBA" id="ARBA00022679"/>
    </source>
</evidence>
<evidence type="ECO:0000256" key="4">
    <source>
        <dbReference type="RuleBase" id="RU003733"/>
    </source>
</evidence>
<dbReference type="GO" id="GO:0016773">
    <property type="term" value="F:phosphotransferase activity, alcohol group as acceptor"/>
    <property type="evidence" value="ECO:0007669"/>
    <property type="project" value="InterPro"/>
</dbReference>
<evidence type="ECO:0000313" key="7">
    <source>
        <dbReference type="EMBL" id="GEO12381.1"/>
    </source>
</evidence>
<dbReference type="AlphaFoldDB" id="A0A512BK87"/>
<comment type="caution">
    <text evidence="7">The sequence shown here is derived from an EMBL/GenBank/DDBJ whole genome shotgun (WGS) entry which is preliminary data.</text>
</comment>
<dbReference type="PANTHER" id="PTHR43095:SF5">
    <property type="entry name" value="XYLULOSE KINASE"/>
    <property type="match status" value="1"/>
</dbReference>
<dbReference type="Proteomes" id="UP000321085">
    <property type="component" value="Unassembled WGS sequence"/>
</dbReference>
<dbReference type="PANTHER" id="PTHR43095">
    <property type="entry name" value="SUGAR KINASE"/>
    <property type="match status" value="1"/>
</dbReference>
<dbReference type="GO" id="GO:0016301">
    <property type="term" value="F:kinase activity"/>
    <property type="evidence" value="ECO:0007669"/>
    <property type="project" value="UniProtKB-KW"/>
</dbReference>
<keyword evidence="3 4" id="KW-0418">Kinase</keyword>
<accession>A0A512BK87</accession>
<proteinExistence type="inferred from homology"/>
<gene>
    <name evidence="7" type="ORF">MAE02_00770</name>
</gene>
<keyword evidence="2 4" id="KW-0808">Transferase</keyword>
<evidence type="ECO:0000256" key="3">
    <source>
        <dbReference type="ARBA" id="ARBA00022777"/>
    </source>
</evidence>
<evidence type="ECO:0000259" key="5">
    <source>
        <dbReference type="Pfam" id="PF00370"/>
    </source>
</evidence>
<dbReference type="Pfam" id="PF00370">
    <property type="entry name" value="FGGY_N"/>
    <property type="match status" value="1"/>
</dbReference>
<name>A0A512BK87_9HYPH</name>
<dbReference type="Pfam" id="PF02782">
    <property type="entry name" value="FGGY_C"/>
    <property type="match status" value="1"/>
</dbReference>
<dbReference type="GO" id="GO:0005975">
    <property type="term" value="P:carbohydrate metabolic process"/>
    <property type="evidence" value="ECO:0007669"/>
    <property type="project" value="InterPro"/>
</dbReference>